<dbReference type="GO" id="GO:0005524">
    <property type="term" value="F:ATP binding"/>
    <property type="evidence" value="ECO:0007669"/>
    <property type="project" value="UniProtKB-UniRule"/>
</dbReference>
<dbReference type="NCBIfam" id="NF004677">
    <property type="entry name" value="PRK06019.1-3"/>
    <property type="match status" value="1"/>
</dbReference>
<feature type="region of interest" description="Disordered" evidence="6">
    <location>
        <begin position="363"/>
        <end position="382"/>
    </location>
</feature>
<feature type="binding site" evidence="4">
    <location>
        <begin position="262"/>
        <end position="263"/>
    </location>
    <ligand>
        <name>ATP</name>
        <dbReference type="ChEBI" id="CHEBI:30616"/>
    </ligand>
</feature>
<dbReference type="SUPFAM" id="SSF56059">
    <property type="entry name" value="Glutathione synthetase ATP-binding domain-like"/>
    <property type="match status" value="1"/>
</dbReference>
<evidence type="ECO:0000259" key="7">
    <source>
        <dbReference type="PROSITE" id="PS50975"/>
    </source>
</evidence>
<dbReference type="InterPro" id="IPR013815">
    <property type="entry name" value="ATP_grasp_subdomain_1"/>
</dbReference>
<feature type="binding site" evidence="4">
    <location>
        <position position="143"/>
    </location>
    <ligand>
        <name>ATP</name>
        <dbReference type="ChEBI" id="CHEBI:30616"/>
    </ligand>
</feature>
<keyword evidence="2 4" id="KW-0658">Purine biosynthesis</keyword>
<dbReference type="KEGG" id="ima:PO878_00980"/>
<dbReference type="EC" id="6.3.4.18" evidence="4 5"/>
<dbReference type="Pfam" id="PF17769">
    <property type="entry name" value="PurK_C"/>
    <property type="match status" value="1"/>
</dbReference>
<dbReference type="SUPFAM" id="SSF52440">
    <property type="entry name" value="PreATP-grasp domain"/>
    <property type="match status" value="1"/>
</dbReference>
<proteinExistence type="inferred from homology"/>
<dbReference type="PANTHER" id="PTHR11609">
    <property type="entry name" value="PURINE BIOSYNTHESIS PROTEIN 6/7, PUR6/7"/>
    <property type="match status" value="1"/>
</dbReference>
<dbReference type="Proteomes" id="UP001216390">
    <property type="component" value="Chromosome"/>
</dbReference>
<evidence type="ECO:0000313" key="9">
    <source>
        <dbReference type="Proteomes" id="UP001216390"/>
    </source>
</evidence>
<keyword evidence="4 5" id="KW-0436">Ligase</keyword>
<evidence type="ECO:0000256" key="5">
    <source>
        <dbReference type="RuleBase" id="RU361200"/>
    </source>
</evidence>
<feature type="binding site" evidence="4">
    <location>
        <position position="104"/>
    </location>
    <ligand>
        <name>ATP</name>
        <dbReference type="ChEBI" id="CHEBI:30616"/>
    </ligand>
</feature>
<dbReference type="GO" id="GO:0046872">
    <property type="term" value="F:metal ion binding"/>
    <property type="evidence" value="ECO:0007669"/>
    <property type="project" value="InterPro"/>
</dbReference>
<organism evidence="8 9">
    <name type="scientific">Iamia majanohamensis</name>
    <dbReference type="NCBI Taxonomy" id="467976"/>
    <lineage>
        <taxon>Bacteria</taxon>
        <taxon>Bacillati</taxon>
        <taxon>Actinomycetota</taxon>
        <taxon>Acidimicrobiia</taxon>
        <taxon>Acidimicrobiales</taxon>
        <taxon>Iamiaceae</taxon>
        <taxon>Iamia</taxon>
    </lineage>
</organism>
<comment type="function">
    <text evidence="4">Catalyzes the ATP-dependent conversion of 5-aminoimidazole ribonucleotide (AIR) and HCO(3)(-) to N5-carboxyaminoimidazole ribonucleotide (N5-CAIR).</text>
</comment>
<accession>A0AAE9Y616</accession>
<dbReference type="GO" id="GO:0034028">
    <property type="term" value="F:5-(carboxyamino)imidazole ribonucleotide synthase activity"/>
    <property type="evidence" value="ECO:0007669"/>
    <property type="project" value="UniProtKB-UniRule"/>
</dbReference>
<dbReference type="InterPro" id="IPR040686">
    <property type="entry name" value="PurK_C"/>
</dbReference>
<dbReference type="InterPro" id="IPR054350">
    <property type="entry name" value="PurT/PurK_preATP-grasp"/>
</dbReference>
<dbReference type="NCBIfam" id="NF004676">
    <property type="entry name" value="PRK06019.1-2"/>
    <property type="match status" value="1"/>
</dbReference>
<reference evidence="8" key="1">
    <citation type="submission" date="2023-01" db="EMBL/GenBank/DDBJ databases">
        <title>The diversity of Class Acidimicrobiia in South China Sea sediment environments and the proposal of Iamia marina sp. nov., a novel species of the genus Iamia.</title>
        <authorList>
            <person name="He Y."/>
            <person name="Tian X."/>
        </authorList>
    </citation>
    <scope>NUCLEOTIDE SEQUENCE</scope>
    <source>
        <strain evidence="8">DSM 19957</strain>
    </source>
</reference>
<dbReference type="NCBIfam" id="NF004679">
    <property type="entry name" value="PRK06019.1-5"/>
    <property type="match status" value="1"/>
</dbReference>
<keyword evidence="3 4" id="KW-0067">ATP-binding</keyword>
<protein>
    <recommendedName>
        <fullName evidence="4 5">N5-carboxyaminoimidazole ribonucleotide synthase</fullName>
        <shortName evidence="4 5">N5-CAIR synthase</shortName>
        <ecNumber evidence="4 5">6.3.4.18</ecNumber>
    </recommendedName>
    <alternativeName>
        <fullName evidence="4 5">5-(carboxyamino)imidazole ribonucleotide synthetase</fullName>
    </alternativeName>
</protein>
<comment type="function">
    <text evidence="5">Catalyzes the ATP-dependent conversion of 5-aminoimidazole ribonucleotide (AIR) and HCO(3)- to N5-carboxyaminoimidazole ribonucleotide (N5-CAIR).</text>
</comment>
<evidence type="ECO:0000256" key="3">
    <source>
        <dbReference type="ARBA" id="ARBA00022840"/>
    </source>
</evidence>
<dbReference type="SUPFAM" id="SSF51246">
    <property type="entry name" value="Rudiment single hybrid motif"/>
    <property type="match status" value="1"/>
</dbReference>
<feature type="binding site" evidence="4">
    <location>
        <begin position="178"/>
        <end position="181"/>
    </location>
    <ligand>
        <name>ATP</name>
        <dbReference type="ChEBI" id="CHEBI:30616"/>
    </ligand>
</feature>
<dbReference type="PANTHER" id="PTHR11609:SF5">
    <property type="entry name" value="PHOSPHORIBOSYLAMINOIMIDAZOLE CARBOXYLASE"/>
    <property type="match status" value="1"/>
</dbReference>
<dbReference type="Gene3D" id="3.30.470.20">
    <property type="entry name" value="ATP-grasp fold, B domain"/>
    <property type="match status" value="1"/>
</dbReference>
<dbReference type="InterPro" id="IPR005875">
    <property type="entry name" value="PurK"/>
</dbReference>
<dbReference type="Gene3D" id="3.30.1490.20">
    <property type="entry name" value="ATP-grasp fold, A domain"/>
    <property type="match status" value="1"/>
</dbReference>
<keyword evidence="9" id="KW-1185">Reference proteome</keyword>
<dbReference type="HAMAP" id="MF_01928">
    <property type="entry name" value="PurK"/>
    <property type="match status" value="1"/>
</dbReference>
<dbReference type="GO" id="GO:0004638">
    <property type="term" value="F:phosphoribosylaminoimidazole carboxylase activity"/>
    <property type="evidence" value="ECO:0007669"/>
    <property type="project" value="InterPro"/>
</dbReference>
<dbReference type="InterPro" id="IPR011761">
    <property type="entry name" value="ATP-grasp"/>
</dbReference>
<feature type="binding site" evidence="4">
    <location>
        <position position="209"/>
    </location>
    <ligand>
        <name>ATP</name>
        <dbReference type="ChEBI" id="CHEBI:30616"/>
    </ligand>
</feature>
<evidence type="ECO:0000313" key="8">
    <source>
        <dbReference type="EMBL" id="WCO67294.1"/>
    </source>
</evidence>
<dbReference type="Gene3D" id="3.40.50.20">
    <property type="match status" value="1"/>
</dbReference>
<dbReference type="GO" id="GO:0005829">
    <property type="term" value="C:cytosol"/>
    <property type="evidence" value="ECO:0007669"/>
    <property type="project" value="TreeGrafter"/>
</dbReference>
<dbReference type="NCBIfam" id="TIGR01161">
    <property type="entry name" value="purK"/>
    <property type="match status" value="1"/>
</dbReference>
<sequence>MILPPAAVGVLGGGQLGMYFVRAARDLGYETWVLDPGEGSPAGRIADHHLVAAYDDREALDRMGRACAAVTTEFENVPADALDHLAAVTVVAPGSGSVRVCQDRIAEKTFLRDHGLAHAPFAVVEGGEDAAALPEELFPGILKSARLGYDGRGQASVATPDDLAAAHAEIGGVPAVLEQRLALDTELSVVLARDPDGAMEAFAPVENRHTAGILDTSTVPARVPAALQDEATDLARRVAEALGHVGTLGVELFVCDGRLLVNEIAPRPHNSGHPTLDCCAVDQFEQQLRALCGLPLADPSAHSAAVMVNLLGDLWLDEGRVREPDWAALLAVPGARLHLYGKAEARPGRKMGHVTVVAPEPEAAADGAARARRAVGLPPAPG</sequence>
<feature type="binding site" evidence="4">
    <location>
        <position position="186"/>
    </location>
    <ligand>
        <name>ATP</name>
        <dbReference type="ChEBI" id="CHEBI:30616"/>
    </ligand>
</feature>
<keyword evidence="1 4" id="KW-0547">Nucleotide-binding</keyword>
<evidence type="ECO:0000256" key="1">
    <source>
        <dbReference type="ARBA" id="ARBA00022741"/>
    </source>
</evidence>
<dbReference type="InterPro" id="IPR011054">
    <property type="entry name" value="Rudment_hybrid_motif"/>
</dbReference>
<comment type="catalytic activity">
    <reaction evidence="4 5">
        <text>5-amino-1-(5-phospho-beta-D-ribosyl)imidazole + hydrogencarbonate + ATP = 5-carboxyamino-1-(5-phospho-D-ribosyl)imidazole + ADP + phosphate + 2 H(+)</text>
        <dbReference type="Rhea" id="RHEA:19317"/>
        <dbReference type="ChEBI" id="CHEBI:15378"/>
        <dbReference type="ChEBI" id="CHEBI:17544"/>
        <dbReference type="ChEBI" id="CHEBI:30616"/>
        <dbReference type="ChEBI" id="CHEBI:43474"/>
        <dbReference type="ChEBI" id="CHEBI:58730"/>
        <dbReference type="ChEBI" id="CHEBI:137981"/>
        <dbReference type="ChEBI" id="CHEBI:456216"/>
        <dbReference type="EC" id="6.3.4.18"/>
    </reaction>
</comment>
<dbReference type="InterPro" id="IPR003135">
    <property type="entry name" value="ATP-grasp_carboxylate-amine"/>
</dbReference>
<dbReference type="GO" id="GO:0006189">
    <property type="term" value="P:'de novo' IMP biosynthetic process"/>
    <property type="evidence" value="ECO:0007669"/>
    <property type="project" value="UniProtKB-UniRule"/>
</dbReference>
<feature type="binding site" evidence="4">
    <location>
        <begin position="148"/>
        <end position="154"/>
    </location>
    <ligand>
        <name>ATP</name>
        <dbReference type="ChEBI" id="CHEBI:30616"/>
    </ligand>
</feature>
<evidence type="ECO:0000256" key="2">
    <source>
        <dbReference type="ARBA" id="ARBA00022755"/>
    </source>
</evidence>
<dbReference type="Pfam" id="PF02222">
    <property type="entry name" value="ATP-grasp"/>
    <property type="match status" value="1"/>
</dbReference>
<feature type="domain" description="ATP-grasp" evidence="7">
    <location>
        <begin position="108"/>
        <end position="292"/>
    </location>
</feature>
<dbReference type="AlphaFoldDB" id="A0AAE9Y616"/>
<gene>
    <name evidence="4 5" type="primary">purK</name>
    <name evidence="8" type="ORF">PO878_00980</name>
</gene>
<dbReference type="PROSITE" id="PS50975">
    <property type="entry name" value="ATP_GRASP"/>
    <property type="match status" value="1"/>
</dbReference>
<dbReference type="RefSeq" id="WP_272736816.1">
    <property type="nucleotide sequence ID" value="NZ_CP116942.1"/>
</dbReference>
<evidence type="ECO:0000256" key="4">
    <source>
        <dbReference type="HAMAP-Rule" id="MF_01928"/>
    </source>
</evidence>
<name>A0AAE9Y616_9ACTN</name>
<comment type="similarity">
    <text evidence="4 5">Belongs to the PurK/PurT family.</text>
</comment>
<dbReference type="Pfam" id="PF22660">
    <property type="entry name" value="RS_preATP-grasp-like"/>
    <property type="match status" value="1"/>
</dbReference>
<dbReference type="InterPro" id="IPR016185">
    <property type="entry name" value="PreATP-grasp_dom_sf"/>
</dbReference>
<evidence type="ECO:0000256" key="6">
    <source>
        <dbReference type="SAM" id="MobiDB-lite"/>
    </source>
</evidence>
<comment type="pathway">
    <text evidence="4 5">Purine metabolism; IMP biosynthesis via de novo pathway; 5-amino-1-(5-phospho-D-ribosyl)imidazole-4-carboxylate from 5-amino-1-(5-phospho-D-ribosyl)imidazole (N5-CAIR route): step 1/2.</text>
</comment>
<comment type="subunit">
    <text evidence="4 5">Homodimer.</text>
</comment>
<dbReference type="EMBL" id="CP116942">
    <property type="protein sequence ID" value="WCO67294.1"/>
    <property type="molecule type" value="Genomic_DNA"/>
</dbReference>